<organism evidence="8 9">
    <name type="scientific">Bradyrhizobium frederickii</name>
    <dbReference type="NCBI Taxonomy" id="2560054"/>
    <lineage>
        <taxon>Bacteria</taxon>
        <taxon>Pseudomonadati</taxon>
        <taxon>Pseudomonadota</taxon>
        <taxon>Alphaproteobacteria</taxon>
        <taxon>Hyphomicrobiales</taxon>
        <taxon>Nitrobacteraceae</taxon>
        <taxon>Bradyrhizobium</taxon>
    </lineage>
</organism>
<reference evidence="8 9" key="1">
    <citation type="submission" date="2019-03" db="EMBL/GenBank/DDBJ databases">
        <title>Bradyrhizobium strains diversity isolated from Chamaecrista fasciculata.</title>
        <authorList>
            <person name="Urquiaga M.C.O."/>
            <person name="Hungria M."/>
            <person name="Delamuta J.R.M."/>
        </authorList>
    </citation>
    <scope>NUCLEOTIDE SEQUENCE [LARGE SCALE GENOMIC DNA]</scope>
    <source>
        <strain evidence="8 9">CNPSo 3424</strain>
    </source>
</reference>
<dbReference type="GO" id="GO:0009279">
    <property type="term" value="C:cell outer membrane"/>
    <property type="evidence" value="ECO:0007669"/>
    <property type="project" value="UniProtKB-SubCell"/>
</dbReference>
<dbReference type="InterPro" id="IPR011250">
    <property type="entry name" value="OMP/PagP_B-barrel"/>
</dbReference>
<comment type="caution">
    <text evidence="8">The sequence shown here is derived from an EMBL/GenBank/DDBJ whole genome shotgun (WGS) entry which is preliminary data.</text>
</comment>
<comment type="subcellular location">
    <subcellularLocation>
        <location evidence="1">Cell outer membrane</location>
    </subcellularLocation>
</comment>
<feature type="chain" id="PRO_5021507252" evidence="6">
    <location>
        <begin position="24"/>
        <end position="239"/>
    </location>
</feature>
<keyword evidence="9" id="KW-1185">Reference proteome</keyword>
<evidence type="ECO:0000256" key="1">
    <source>
        <dbReference type="ARBA" id="ARBA00004442"/>
    </source>
</evidence>
<dbReference type="AlphaFoldDB" id="A0A4Y9KXW0"/>
<feature type="domain" description="Outer membrane protein beta-barrel" evidence="7">
    <location>
        <begin position="34"/>
        <end position="231"/>
    </location>
</feature>
<keyword evidence="2 6" id="KW-0732">Signal</keyword>
<dbReference type="Pfam" id="PF13505">
    <property type="entry name" value="OMP_b-brl"/>
    <property type="match status" value="1"/>
</dbReference>
<accession>A0A4Y9KXW0</accession>
<evidence type="ECO:0000259" key="7">
    <source>
        <dbReference type="Pfam" id="PF13505"/>
    </source>
</evidence>
<dbReference type="OrthoDB" id="9815357at2"/>
<dbReference type="Proteomes" id="UP000298225">
    <property type="component" value="Unassembled WGS sequence"/>
</dbReference>
<evidence type="ECO:0000256" key="3">
    <source>
        <dbReference type="ARBA" id="ARBA00023136"/>
    </source>
</evidence>
<name>A0A4Y9KXW0_9BRAD</name>
<proteinExistence type="inferred from homology"/>
<evidence type="ECO:0000256" key="4">
    <source>
        <dbReference type="ARBA" id="ARBA00023237"/>
    </source>
</evidence>
<keyword evidence="4" id="KW-0998">Cell outer membrane</keyword>
<gene>
    <name evidence="8" type="ORF">E4K66_31165</name>
</gene>
<evidence type="ECO:0000256" key="5">
    <source>
        <dbReference type="ARBA" id="ARBA00038306"/>
    </source>
</evidence>
<evidence type="ECO:0000256" key="6">
    <source>
        <dbReference type="SAM" id="SignalP"/>
    </source>
</evidence>
<dbReference type="InterPro" id="IPR027385">
    <property type="entry name" value="Beta-barrel_OMP"/>
</dbReference>
<feature type="signal peptide" evidence="6">
    <location>
        <begin position="1"/>
        <end position="23"/>
    </location>
</feature>
<evidence type="ECO:0000313" key="9">
    <source>
        <dbReference type="Proteomes" id="UP000298225"/>
    </source>
</evidence>
<sequence>MKRALAFAGMMSLLVGAPGVATAADMAVKAAPIAPPVALYNWTGFYIGGFGGYGWGDHDRINDIGFANSYSSSGAIAGGLAGYNWQIRNFVLGVEGDLAWADIKGDDNFVGGTRDETTLRWVGTIRGRAGIAFDKWLLFATGGWAYGEQRHVNTNLGVGVDAFSSNTNGWTAGAGVEYAFAPNWLGKVEYRYYDFERYHRGGAPLVTPNGNVPYSVASQYHTVTLGVSYKFGGPVMAKY</sequence>
<dbReference type="Gene3D" id="2.40.160.20">
    <property type="match status" value="1"/>
</dbReference>
<dbReference type="EMBL" id="SPQU01000020">
    <property type="protein sequence ID" value="TFV34623.1"/>
    <property type="molecule type" value="Genomic_DNA"/>
</dbReference>
<dbReference type="PANTHER" id="PTHR34001:SF3">
    <property type="entry name" value="BLL7405 PROTEIN"/>
    <property type="match status" value="1"/>
</dbReference>
<dbReference type="InterPro" id="IPR051692">
    <property type="entry name" value="OMP-like"/>
</dbReference>
<dbReference type="SUPFAM" id="SSF56925">
    <property type="entry name" value="OMPA-like"/>
    <property type="match status" value="1"/>
</dbReference>
<evidence type="ECO:0000256" key="2">
    <source>
        <dbReference type="ARBA" id="ARBA00022729"/>
    </source>
</evidence>
<evidence type="ECO:0000313" key="8">
    <source>
        <dbReference type="EMBL" id="TFV34623.1"/>
    </source>
</evidence>
<keyword evidence="3" id="KW-0472">Membrane</keyword>
<protein>
    <submittedName>
        <fullName evidence="8">Porin family protein</fullName>
    </submittedName>
</protein>
<comment type="similarity">
    <text evidence="5">Belongs to the Omp25/RopB family.</text>
</comment>
<dbReference type="PANTHER" id="PTHR34001">
    <property type="entry name" value="BLL7405 PROTEIN"/>
    <property type="match status" value="1"/>
</dbReference>